<feature type="transmembrane region" description="Helical" evidence="17">
    <location>
        <begin position="47"/>
        <end position="67"/>
    </location>
</feature>
<evidence type="ECO:0000256" key="16">
    <source>
        <dbReference type="SAM" id="Coils"/>
    </source>
</evidence>
<comment type="subcellular location">
    <subcellularLocation>
        <location evidence="1">Cell inner membrane</location>
        <topology evidence="1">Multi-pass membrane protein</topology>
    </subcellularLocation>
</comment>
<reference evidence="21 22" key="1">
    <citation type="journal article" date="2012" name="J. Bacteriol.">
        <title>Draft Genome Sequence of Novosphingobium nitrogenifigens Y88T.</title>
        <authorList>
            <person name="Strabala T.J."/>
            <person name="Macdonald L."/>
            <person name="Liu V."/>
            <person name="Smit A.M."/>
        </authorList>
    </citation>
    <scope>NUCLEOTIDE SEQUENCE [LARGE SCALE GENOMIC DNA]</scope>
    <source>
        <strain evidence="21 22">DSM 19370</strain>
    </source>
</reference>
<dbReference type="Pfam" id="PF02706">
    <property type="entry name" value="Wzz"/>
    <property type="match status" value="1"/>
</dbReference>
<dbReference type="GO" id="GO:0004715">
    <property type="term" value="F:non-membrane spanning protein tyrosine kinase activity"/>
    <property type="evidence" value="ECO:0007669"/>
    <property type="project" value="UniProtKB-EC"/>
</dbReference>
<evidence type="ECO:0000256" key="17">
    <source>
        <dbReference type="SAM" id="Phobius"/>
    </source>
</evidence>
<keyword evidence="5" id="KW-1003">Cell membrane</keyword>
<keyword evidence="11" id="KW-0067">ATP-binding</keyword>
<evidence type="ECO:0000256" key="1">
    <source>
        <dbReference type="ARBA" id="ARBA00004429"/>
    </source>
</evidence>
<keyword evidence="6" id="KW-0997">Cell inner membrane</keyword>
<evidence type="ECO:0000256" key="10">
    <source>
        <dbReference type="ARBA" id="ARBA00022777"/>
    </source>
</evidence>
<evidence type="ECO:0000256" key="4">
    <source>
        <dbReference type="ARBA" id="ARBA00011903"/>
    </source>
</evidence>
<dbReference type="STRING" id="983920.Y88_3527"/>
<comment type="catalytic activity">
    <reaction evidence="15">
        <text>L-tyrosyl-[protein] + ATP = O-phospho-L-tyrosyl-[protein] + ADP + H(+)</text>
        <dbReference type="Rhea" id="RHEA:10596"/>
        <dbReference type="Rhea" id="RHEA-COMP:10136"/>
        <dbReference type="Rhea" id="RHEA-COMP:20101"/>
        <dbReference type="ChEBI" id="CHEBI:15378"/>
        <dbReference type="ChEBI" id="CHEBI:30616"/>
        <dbReference type="ChEBI" id="CHEBI:46858"/>
        <dbReference type="ChEBI" id="CHEBI:61978"/>
        <dbReference type="ChEBI" id="CHEBI:456216"/>
        <dbReference type="EC" id="2.7.10.2"/>
    </reaction>
</comment>
<evidence type="ECO:0000256" key="8">
    <source>
        <dbReference type="ARBA" id="ARBA00022692"/>
    </source>
</evidence>
<dbReference type="CDD" id="cd05387">
    <property type="entry name" value="BY-kinase"/>
    <property type="match status" value="1"/>
</dbReference>
<evidence type="ECO:0000256" key="11">
    <source>
        <dbReference type="ARBA" id="ARBA00022840"/>
    </source>
</evidence>
<proteinExistence type="inferred from homology"/>
<keyword evidence="14" id="KW-0829">Tyrosine-protein kinase</keyword>
<dbReference type="Pfam" id="PF13807">
    <property type="entry name" value="GNVR"/>
    <property type="match status" value="1"/>
</dbReference>
<dbReference type="PANTHER" id="PTHR32309:SF13">
    <property type="entry name" value="FERRIC ENTEROBACTIN TRANSPORT PROTEIN FEPE"/>
    <property type="match status" value="1"/>
</dbReference>
<feature type="domain" description="Polysaccharide chain length determinant N-terminal" evidence="18">
    <location>
        <begin position="34"/>
        <end position="129"/>
    </location>
</feature>
<dbReference type="Pfam" id="PF13614">
    <property type="entry name" value="AAA_31"/>
    <property type="match status" value="1"/>
</dbReference>
<evidence type="ECO:0000256" key="7">
    <source>
        <dbReference type="ARBA" id="ARBA00022679"/>
    </source>
</evidence>
<dbReference type="HOGENOM" id="CLU_009912_2_1_5"/>
<dbReference type="InterPro" id="IPR027417">
    <property type="entry name" value="P-loop_NTPase"/>
</dbReference>
<evidence type="ECO:0000256" key="13">
    <source>
        <dbReference type="ARBA" id="ARBA00023136"/>
    </source>
</evidence>
<keyword evidence="8 17" id="KW-0812">Transmembrane</keyword>
<comment type="similarity">
    <text evidence="3">Belongs to the etk/wzc family.</text>
</comment>
<accession>F1ZDU4</accession>
<feature type="domain" description="AAA" evidence="19">
    <location>
        <begin position="555"/>
        <end position="683"/>
    </location>
</feature>
<dbReference type="OrthoDB" id="230260at2"/>
<dbReference type="GO" id="GO:0005886">
    <property type="term" value="C:plasma membrane"/>
    <property type="evidence" value="ECO:0007669"/>
    <property type="project" value="UniProtKB-SubCell"/>
</dbReference>
<sequence>MQTKNTLPSSEFDAARMVALDRSNLHGESEEAGFDVRLLLAIIRGNSILITTIILGSLAIAIVMTMLTTPRYTASTTVQIDNQTAQVLGKAANEDTNSSDTTSAGDTERFLQTQMDILNSRALATRVAERLNLVGNPAFYAAMGARAPAPGKARRKLEEETLRLLLNNETGALPRNSRLATITFTATDPGMAAKIANTWAQEFIQANLQRRYDSSAYARDFISGQLAEAKAKLEKSERDLNGYARAAGLIKTRDPGNSGDGEAGTTPNSVTMASLLQQNAAANAAEQNRILAEQRWQSVSRSNLLTAPEVLTNPTISSLMIERAKVAADLQSERSRHLEDYPSVQKLKAQEATINHQINDVAKSVRDSIKQQYDAAMNAEQSLKQQVTDLKGASLAEQDRSVEYNLLARDADTNRSLYENLLQRYKELSAAAGITASNISIIDTADNPIEPSAPKLMRNLAIAFLAGVVLAALVVTVRHQTDDSVRVPEDIERKLGVPLLGVIPVTNEEVPLAELQDPKSPFSEGYHSLRNSLMFSTPHGLPKTLLVTSSQPAEGKSTSSFAIAQGIAKLGRSVVLIDVDMRRPSLHGALGTANKIGLSSLLTRQHQIVEALVPTPIENLTAMTSGPIPPSPTDLLSSEVMKELLHDLSERFDVVVLDSPPVLGLADAPLLSTMVEGVVMIIQADRGRRGSLKSSLHRLRGIKANILGGVLTMFDASKATNRYSEYYGYDYYQYRESEKA</sequence>
<keyword evidence="12 17" id="KW-1133">Transmembrane helix</keyword>
<evidence type="ECO:0000256" key="2">
    <source>
        <dbReference type="ARBA" id="ARBA00007316"/>
    </source>
</evidence>
<dbReference type="InterPro" id="IPR003856">
    <property type="entry name" value="LPS_length_determ_N"/>
</dbReference>
<dbReference type="EMBL" id="AEWJ01000067">
    <property type="protein sequence ID" value="EGD57219.1"/>
    <property type="molecule type" value="Genomic_DNA"/>
</dbReference>
<keyword evidence="7" id="KW-0808">Transferase</keyword>
<dbReference type="GO" id="GO:0005524">
    <property type="term" value="F:ATP binding"/>
    <property type="evidence" value="ECO:0007669"/>
    <property type="project" value="UniProtKB-KW"/>
</dbReference>
<evidence type="ECO:0000256" key="6">
    <source>
        <dbReference type="ARBA" id="ARBA00022519"/>
    </source>
</evidence>
<dbReference type="Gene3D" id="3.40.50.300">
    <property type="entry name" value="P-loop containing nucleotide triphosphate hydrolases"/>
    <property type="match status" value="1"/>
</dbReference>
<evidence type="ECO:0000313" key="21">
    <source>
        <dbReference type="EMBL" id="EGD57219.1"/>
    </source>
</evidence>
<evidence type="ECO:0000256" key="3">
    <source>
        <dbReference type="ARBA" id="ARBA00008883"/>
    </source>
</evidence>
<comment type="similarity">
    <text evidence="2">Belongs to the CpsD/CapB family.</text>
</comment>
<evidence type="ECO:0000259" key="20">
    <source>
        <dbReference type="Pfam" id="PF13807"/>
    </source>
</evidence>
<dbReference type="NCBIfam" id="TIGR01007">
    <property type="entry name" value="eps_fam"/>
    <property type="match status" value="1"/>
</dbReference>
<keyword evidence="22" id="KW-1185">Reference proteome</keyword>
<dbReference type="FunCoup" id="F1ZDU4">
    <property type="interactions" value="382"/>
</dbReference>
<evidence type="ECO:0000256" key="5">
    <source>
        <dbReference type="ARBA" id="ARBA00022475"/>
    </source>
</evidence>
<dbReference type="AlphaFoldDB" id="F1ZDU4"/>
<feature type="domain" description="Tyrosine-protein kinase G-rich" evidence="20">
    <location>
        <begin position="407"/>
        <end position="479"/>
    </location>
</feature>
<dbReference type="InterPro" id="IPR025669">
    <property type="entry name" value="AAA_dom"/>
</dbReference>
<dbReference type="eggNOG" id="COG3206">
    <property type="taxonomic scope" value="Bacteria"/>
</dbReference>
<evidence type="ECO:0000256" key="12">
    <source>
        <dbReference type="ARBA" id="ARBA00022989"/>
    </source>
</evidence>
<evidence type="ECO:0000256" key="9">
    <source>
        <dbReference type="ARBA" id="ARBA00022741"/>
    </source>
</evidence>
<feature type="coiled-coil region" evidence="16">
    <location>
        <begin position="219"/>
        <end position="246"/>
    </location>
</feature>
<evidence type="ECO:0000256" key="15">
    <source>
        <dbReference type="ARBA" id="ARBA00051245"/>
    </source>
</evidence>
<dbReference type="InterPro" id="IPR005702">
    <property type="entry name" value="Wzc-like_C"/>
</dbReference>
<dbReference type="InterPro" id="IPR032807">
    <property type="entry name" value="GNVR"/>
</dbReference>
<dbReference type="SUPFAM" id="SSF52540">
    <property type="entry name" value="P-loop containing nucleoside triphosphate hydrolases"/>
    <property type="match status" value="1"/>
</dbReference>
<dbReference type="Proteomes" id="UP000004728">
    <property type="component" value="Unassembled WGS sequence"/>
</dbReference>
<evidence type="ECO:0000259" key="19">
    <source>
        <dbReference type="Pfam" id="PF13614"/>
    </source>
</evidence>
<keyword evidence="16" id="KW-0175">Coiled coil</keyword>
<keyword evidence="10" id="KW-0418">Kinase</keyword>
<evidence type="ECO:0000259" key="18">
    <source>
        <dbReference type="Pfam" id="PF02706"/>
    </source>
</evidence>
<name>F1ZDU4_9SPHN</name>
<protein>
    <recommendedName>
        <fullName evidence="4">non-specific protein-tyrosine kinase</fullName>
        <ecNumber evidence="4">2.7.10.2</ecNumber>
    </recommendedName>
</protein>
<dbReference type="InterPro" id="IPR050445">
    <property type="entry name" value="Bact_polysacc_biosynth/exp"/>
</dbReference>
<evidence type="ECO:0000313" key="22">
    <source>
        <dbReference type="Proteomes" id="UP000004728"/>
    </source>
</evidence>
<dbReference type="RefSeq" id="WP_008071817.1">
    <property type="nucleotide sequence ID" value="NZ_AQWK01000004.1"/>
</dbReference>
<dbReference type="EC" id="2.7.10.2" evidence="4"/>
<keyword evidence="13 17" id="KW-0472">Membrane</keyword>
<organism evidence="21 22">
    <name type="scientific">Novosphingobium nitrogenifigens DSM 19370</name>
    <dbReference type="NCBI Taxonomy" id="983920"/>
    <lineage>
        <taxon>Bacteria</taxon>
        <taxon>Pseudomonadati</taxon>
        <taxon>Pseudomonadota</taxon>
        <taxon>Alphaproteobacteria</taxon>
        <taxon>Sphingomonadales</taxon>
        <taxon>Sphingomonadaceae</taxon>
        <taxon>Novosphingobium</taxon>
    </lineage>
</organism>
<gene>
    <name evidence="21" type="ORF">Y88_3527</name>
</gene>
<dbReference type="eggNOG" id="COG0489">
    <property type="taxonomic scope" value="Bacteria"/>
</dbReference>
<dbReference type="PANTHER" id="PTHR32309">
    <property type="entry name" value="TYROSINE-PROTEIN KINASE"/>
    <property type="match status" value="1"/>
</dbReference>
<keyword evidence="9" id="KW-0547">Nucleotide-binding</keyword>
<evidence type="ECO:0000256" key="14">
    <source>
        <dbReference type="ARBA" id="ARBA00023137"/>
    </source>
</evidence>
<dbReference type="InParanoid" id="F1ZDU4"/>
<comment type="caution">
    <text evidence="21">The sequence shown here is derived from an EMBL/GenBank/DDBJ whole genome shotgun (WGS) entry which is preliminary data.</text>
</comment>